<evidence type="ECO:0000313" key="2">
    <source>
        <dbReference type="EMBL" id="KTW27479.1"/>
    </source>
</evidence>
<evidence type="ECO:0000256" key="1">
    <source>
        <dbReference type="SAM" id="MobiDB-lite"/>
    </source>
</evidence>
<feature type="compositionally biased region" description="Basic and acidic residues" evidence="1">
    <location>
        <begin position="139"/>
        <end position="148"/>
    </location>
</feature>
<dbReference type="VEuPathDB" id="FungiDB:T551_02978"/>
<dbReference type="Proteomes" id="UP000053447">
    <property type="component" value="Unassembled WGS sequence"/>
</dbReference>
<feature type="compositionally biased region" description="Basic and acidic residues" evidence="1">
    <location>
        <begin position="115"/>
        <end position="131"/>
    </location>
</feature>
<dbReference type="RefSeq" id="XP_018228449.1">
    <property type="nucleotide sequence ID" value="XM_018375241.1"/>
</dbReference>
<reference evidence="3" key="1">
    <citation type="journal article" date="2016" name="Nat. Commun.">
        <title>Genome analysis of three Pneumocystis species reveals adaptation mechanisms to life exclusively in mammalian hosts.</title>
        <authorList>
            <person name="Ma L."/>
            <person name="Chen Z."/>
            <person name="Huang D.W."/>
            <person name="Kutty G."/>
            <person name="Ishihara M."/>
            <person name="Wang H."/>
            <person name="Abouelleil A."/>
            <person name="Bishop L."/>
            <person name="Davey E."/>
            <person name="Deng R."/>
            <person name="Deng X."/>
            <person name="Fan L."/>
            <person name="Fantoni G."/>
            <person name="Fitzgerald M."/>
            <person name="Gogineni E."/>
            <person name="Goldberg J.M."/>
            <person name="Handley G."/>
            <person name="Hu X."/>
            <person name="Huber C."/>
            <person name="Jiao X."/>
            <person name="Jones K."/>
            <person name="Levin J.Z."/>
            <person name="Liu Y."/>
            <person name="Macdonald P."/>
            <person name="Melnikov A."/>
            <person name="Raley C."/>
            <person name="Sassi M."/>
            <person name="Sherman B.T."/>
            <person name="Song X."/>
            <person name="Sykes S."/>
            <person name="Tran B."/>
            <person name="Walsh L."/>
            <person name="Xia Y."/>
            <person name="Yang J."/>
            <person name="Young S."/>
            <person name="Zeng Q."/>
            <person name="Zheng X."/>
            <person name="Stephens R."/>
            <person name="Nusbaum C."/>
            <person name="Birren B.W."/>
            <person name="Azadi P."/>
            <person name="Lempicki R.A."/>
            <person name="Cuomo C.A."/>
            <person name="Kovacs J.A."/>
        </authorList>
    </citation>
    <scope>NUCLEOTIDE SEQUENCE [LARGE SCALE GENOMIC DNA]</scope>
    <source>
        <strain evidence="3">RU7</strain>
    </source>
</reference>
<feature type="region of interest" description="Disordered" evidence="1">
    <location>
        <begin position="76"/>
        <end position="148"/>
    </location>
</feature>
<dbReference type="GeneID" id="28941496"/>
<gene>
    <name evidence="2" type="ORF">T551_02978</name>
</gene>
<name>A0A0W4ZGI4_PNEJ7</name>
<sequence>MEEEMEKKRRGYVDETNSVSGREEYGGFHKKKLKAELEVLEHEAFGQGLEVGHHEEGGGGLEEIQQELASGFHADLSMLEHLPGSAGRGTSGNTGPEPAPVYPVAADPGQSGEWGCKRLQDATRRYKKQQEAAEATESAGREIKGIKG</sequence>
<protein>
    <submittedName>
        <fullName evidence="2">Uncharacterized protein</fullName>
    </submittedName>
</protein>
<dbReference type="AlphaFoldDB" id="A0A0W4ZGI4"/>
<proteinExistence type="predicted"/>
<keyword evidence="3" id="KW-1185">Reference proteome</keyword>
<comment type="caution">
    <text evidence="2">The sequence shown here is derived from an EMBL/GenBank/DDBJ whole genome shotgun (WGS) entry which is preliminary data.</text>
</comment>
<dbReference type="EMBL" id="LFWA01000014">
    <property type="protein sequence ID" value="KTW27479.1"/>
    <property type="molecule type" value="Genomic_DNA"/>
</dbReference>
<evidence type="ECO:0000313" key="3">
    <source>
        <dbReference type="Proteomes" id="UP000053447"/>
    </source>
</evidence>
<feature type="compositionally biased region" description="Basic and acidic residues" evidence="1">
    <location>
        <begin position="1"/>
        <end position="13"/>
    </location>
</feature>
<feature type="region of interest" description="Disordered" evidence="1">
    <location>
        <begin position="1"/>
        <end position="23"/>
    </location>
</feature>
<accession>A0A0W4ZGI4</accession>
<organism evidence="2 3">
    <name type="scientific">Pneumocystis jirovecii (strain RU7)</name>
    <name type="common">Human pneumocystis pneumonia agent</name>
    <dbReference type="NCBI Taxonomy" id="1408657"/>
    <lineage>
        <taxon>Eukaryota</taxon>
        <taxon>Fungi</taxon>
        <taxon>Dikarya</taxon>
        <taxon>Ascomycota</taxon>
        <taxon>Taphrinomycotina</taxon>
        <taxon>Pneumocystomycetes</taxon>
        <taxon>Pneumocystaceae</taxon>
        <taxon>Pneumocystis</taxon>
    </lineage>
</organism>